<accession>A0A9Q0F9R4</accession>
<gene>
    <name evidence="1" type="ORF">Tsubulata_024624</name>
</gene>
<protein>
    <submittedName>
        <fullName evidence="1">Uncharacterized protein</fullName>
    </submittedName>
</protein>
<evidence type="ECO:0000313" key="2">
    <source>
        <dbReference type="Proteomes" id="UP001141552"/>
    </source>
</evidence>
<reference evidence="1" key="1">
    <citation type="submission" date="2022-02" db="EMBL/GenBank/DDBJ databases">
        <authorList>
            <person name="Henning P.M."/>
            <person name="McCubbin A.G."/>
            <person name="Shore J.S."/>
        </authorList>
    </citation>
    <scope>NUCLEOTIDE SEQUENCE</scope>
    <source>
        <strain evidence="1">F60SS</strain>
        <tissue evidence="1">Leaves</tissue>
    </source>
</reference>
<feature type="non-terminal residue" evidence="1">
    <location>
        <position position="1"/>
    </location>
</feature>
<dbReference type="Proteomes" id="UP001141552">
    <property type="component" value="Unassembled WGS sequence"/>
</dbReference>
<keyword evidence="2" id="KW-1185">Reference proteome</keyword>
<evidence type="ECO:0000313" key="1">
    <source>
        <dbReference type="EMBL" id="KAJ4827508.1"/>
    </source>
</evidence>
<organism evidence="1 2">
    <name type="scientific">Turnera subulata</name>
    <dbReference type="NCBI Taxonomy" id="218843"/>
    <lineage>
        <taxon>Eukaryota</taxon>
        <taxon>Viridiplantae</taxon>
        <taxon>Streptophyta</taxon>
        <taxon>Embryophyta</taxon>
        <taxon>Tracheophyta</taxon>
        <taxon>Spermatophyta</taxon>
        <taxon>Magnoliopsida</taxon>
        <taxon>eudicotyledons</taxon>
        <taxon>Gunneridae</taxon>
        <taxon>Pentapetalae</taxon>
        <taxon>rosids</taxon>
        <taxon>fabids</taxon>
        <taxon>Malpighiales</taxon>
        <taxon>Passifloraceae</taxon>
        <taxon>Turnera</taxon>
    </lineage>
</organism>
<dbReference type="EMBL" id="JAKUCV010006404">
    <property type="protein sequence ID" value="KAJ4827508.1"/>
    <property type="molecule type" value="Genomic_DNA"/>
</dbReference>
<comment type="caution">
    <text evidence="1">The sequence shown here is derived from an EMBL/GenBank/DDBJ whole genome shotgun (WGS) entry which is preliminary data.</text>
</comment>
<name>A0A9Q0F9R4_9ROSI</name>
<dbReference type="AlphaFoldDB" id="A0A9Q0F9R4"/>
<reference evidence="1" key="2">
    <citation type="journal article" date="2023" name="Plants (Basel)">
        <title>Annotation of the Turnera subulata (Passifloraceae) Draft Genome Reveals the S-Locus Evolved after the Divergence of Turneroideae from Passifloroideae in a Stepwise Manner.</title>
        <authorList>
            <person name="Henning P.M."/>
            <person name="Roalson E.H."/>
            <person name="Mir W."/>
            <person name="McCubbin A.G."/>
            <person name="Shore J.S."/>
        </authorList>
    </citation>
    <scope>NUCLEOTIDE SEQUENCE</scope>
    <source>
        <strain evidence="1">F60SS</strain>
    </source>
</reference>
<sequence>MAIKNCWECRLVSQLQLSMSRRFLMLEVKLAIKEHHFFAGSCEDGYQSIYSLQAPAKQSLRTMEEDRRAYNFKWGSSRLKSNEWLKIAVP</sequence>
<proteinExistence type="predicted"/>